<dbReference type="PANTHER" id="PTHR34978:SF3">
    <property type="entry name" value="SLR0241 PROTEIN"/>
    <property type="match status" value="1"/>
</dbReference>
<feature type="transmembrane region" description="Helical" evidence="1">
    <location>
        <begin position="167"/>
        <end position="186"/>
    </location>
</feature>
<dbReference type="CDD" id="cd07326">
    <property type="entry name" value="M56_BlaR1_MecR1_like"/>
    <property type="match status" value="1"/>
</dbReference>
<feature type="transmembrane region" description="Helical" evidence="1">
    <location>
        <begin position="262"/>
        <end position="281"/>
    </location>
</feature>
<protein>
    <submittedName>
        <fullName evidence="3">M56 family peptidase</fullName>
    </submittedName>
</protein>
<dbReference type="Gene3D" id="3.30.2010.10">
    <property type="entry name" value="Metalloproteases ('zincins'), catalytic domain"/>
    <property type="match status" value="1"/>
</dbReference>
<proteinExistence type="predicted"/>
<keyword evidence="1" id="KW-0472">Membrane</keyword>
<gene>
    <name evidence="3" type="ORF">PB01_02965</name>
</gene>
<organism evidence="3 4">
    <name type="scientific">Psychrobacillus glaciei</name>
    <dbReference type="NCBI Taxonomy" id="2283160"/>
    <lineage>
        <taxon>Bacteria</taxon>
        <taxon>Bacillati</taxon>
        <taxon>Bacillota</taxon>
        <taxon>Bacilli</taxon>
        <taxon>Bacillales</taxon>
        <taxon>Bacillaceae</taxon>
        <taxon>Psychrobacillus</taxon>
    </lineage>
</organism>
<feature type="transmembrane region" description="Helical" evidence="1">
    <location>
        <begin position="7"/>
        <end position="37"/>
    </location>
</feature>
<dbReference type="AlphaFoldDB" id="A0A5J6SIR1"/>
<evidence type="ECO:0000313" key="4">
    <source>
        <dbReference type="Proteomes" id="UP000325517"/>
    </source>
</evidence>
<keyword evidence="1" id="KW-1133">Transmembrane helix</keyword>
<accession>A0A5J6SIR1</accession>
<evidence type="ECO:0000256" key="1">
    <source>
        <dbReference type="SAM" id="Phobius"/>
    </source>
</evidence>
<dbReference type="PANTHER" id="PTHR34978">
    <property type="entry name" value="POSSIBLE SENSOR-TRANSDUCER PROTEIN BLAR"/>
    <property type="match status" value="1"/>
</dbReference>
<keyword evidence="4" id="KW-1185">Reference proteome</keyword>
<evidence type="ECO:0000313" key="3">
    <source>
        <dbReference type="EMBL" id="QFF97856.1"/>
    </source>
</evidence>
<evidence type="ECO:0000259" key="2">
    <source>
        <dbReference type="Pfam" id="PF05569"/>
    </source>
</evidence>
<reference evidence="3 4" key="1">
    <citation type="submission" date="2018-07" db="EMBL/GenBank/DDBJ databases">
        <title>Complete genome sequence of Psychrobacillus sp. PB01, isolated from iceberg, and comparative genome analysis of Psychrobacillus strains.</title>
        <authorList>
            <person name="Lee P.C."/>
        </authorList>
    </citation>
    <scope>NUCLEOTIDE SEQUENCE [LARGE SCALE GENOMIC DNA]</scope>
    <source>
        <strain evidence="3 4">PB01</strain>
    </source>
</reference>
<dbReference type="InterPro" id="IPR052173">
    <property type="entry name" value="Beta-lactam_resp_regulator"/>
</dbReference>
<dbReference type="InterPro" id="IPR008756">
    <property type="entry name" value="Peptidase_M56"/>
</dbReference>
<dbReference type="OrthoDB" id="2448482at2"/>
<dbReference type="Proteomes" id="UP000325517">
    <property type="component" value="Chromosome"/>
</dbReference>
<dbReference type="EMBL" id="CP031223">
    <property type="protein sequence ID" value="QFF97856.1"/>
    <property type="molecule type" value="Genomic_DNA"/>
</dbReference>
<keyword evidence="1" id="KW-0812">Transmembrane</keyword>
<dbReference type="RefSeq" id="WP_151698797.1">
    <property type="nucleotide sequence ID" value="NZ_CP031223.1"/>
</dbReference>
<name>A0A5J6SIR1_9BACI</name>
<feature type="domain" description="Peptidase M56" evidence="2">
    <location>
        <begin position="56"/>
        <end position="246"/>
    </location>
</feature>
<sequence length="282" mass="32305">MSKRPSSLIFFVSLIISGTILIQMALYVIAMLAGWNIKFNLVEVCHSTLKSIGLSSLEYVLDALVIYTLLFSFWKMSSQLIHASRMKKRFQQYREKMLTIEMNGMYTSGKEDLVVISYPGPIAITMGFIRPKIVISTGLINLLNEEELKAVISHEKYHKENRDPLKIFLLSLFASTMGYIPILKWFNQKYRIIQEVLADEFAIEKQKTSVNLGSALLKMLKVGKQEKMAFTYVSFADTSVNYRIEYMLNPVKKIQLKIPLEVAFISLTIFSLICAFFIYALA</sequence>
<feature type="transmembrane region" description="Helical" evidence="1">
    <location>
        <begin position="57"/>
        <end position="77"/>
    </location>
</feature>
<dbReference type="KEGG" id="psyo:PB01_02965"/>
<dbReference type="Pfam" id="PF05569">
    <property type="entry name" value="Peptidase_M56"/>
    <property type="match status" value="1"/>
</dbReference>